<dbReference type="InParanoid" id="H2Y222"/>
<dbReference type="PROSITE" id="PS00498">
    <property type="entry name" value="TYROSINASE_2"/>
    <property type="match status" value="1"/>
</dbReference>
<evidence type="ECO:0000256" key="7">
    <source>
        <dbReference type="ARBA" id="ARBA00023157"/>
    </source>
</evidence>
<protein>
    <submittedName>
        <fullName evidence="9">Uncharacterized LOC100180038</fullName>
    </submittedName>
</protein>
<sequence length="851" mass="95978">MLADLVKRGVKYAAIQDASKQWEQIKNPTPPVDQNSKENLQNKFEQILDWYPDNEPEGEDMSGIGLGKPFSNFSIDHLTAGASIARLLFDKLDETHDVAAVLEYADILQKSYKVNHHVLHWAVEVFVVHSKRAKSKGLQYPVPKPMDKSLISNAAMTVTQRTGQPAETWMNYWRNDADLNYHHRHWHVVYVVGQLIGQNLNWFGRWRTERPELFRQGELFGYMHAQMLARYNAERQSWRLPVVQAWQYNERDPVGYNTGFEFHNDRRNRGFSPRLPGSFPDREQTRFQRFERAIMRAINADVLPPVVIGETTRNHTLLTKINLLDDYVAMDANWAGHVIEASSSTWQAQLGSIHNNGHGVIGSMSRSGSSYMSATVTAMRDPIFYRWHKRIDNLWQEWSSRRVTDLQTDAPAVIIRPSDIIISNNANPPRGFNSFSNTNFQSDDLQTYLGPPQKRYEWDNKISHQPFTYHIRFQRASQAQGELNLTVRIFICPASESNNRLSWIEMDKFVYRLGADATSAVISRPDRHSSVIKRERSYMEGDVEENFTTTATGFCECGWPYSMLLPRGTEQGEQWRLCVFLSDNNVDSISVRSSCGSMSFCGSSGQAYPDRRMMGYPFATRVSLGNNEMAIENAMSALQNASISSFIIKNNVTISPPVPAVDAWSPWVQMAVDDGMNETSTTVASFRSDRFIIPSGAGGVFRILIDDAAMTLTNFNTIRVRFQGRGEGFGAYGILSAYVGVQRGNSLNLRQGSNRPPITVNGQSSFTVPETGIISDEMNLGESAPVDLFVTFTLQSPGCFLRPADDITSTSTYAILQPTGDVPENWQNLEDVRTSTALYCIGGIMTPLSST</sequence>
<comment type="similarity">
    <text evidence="3">Belongs to the tyrosinase family.</text>
</comment>
<dbReference type="InterPro" id="IPR005203">
    <property type="entry name" value="Hemocyanin_C"/>
</dbReference>
<name>H2Y222_CIOIN</name>
<evidence type="ECO:0000256" key="4">
    <source>
        <dbReference type="ARBA" id="ARBA00022525"/>
    </source>
</evidence>
<reference evidence="9" key="3">
    <citation type="submission" date="2025-09" db="UniProtKB">
        <authorList>
            <consortium name="Ensembl"/>
        </authorList>
    </citation>
    <scope>IDENTIFICATION</scope>
</reference>
<keyword evidence="4" id="KW-0964">Secreted</keyword>
<gene>
    <name evidence="9" type="primary">LOC100180038</name>
</gene>
<dbReference type="PANTHER" id="PTHR11511:SF4">
    <property type="entry name" value="PHENOLOXIDASE 2-RELATED"/>
    <property type="match status" value="1"/>
</dbReference>
<dbReference type="Gene3D" id="1.10.1280.10">
    <property type="entry name" value="Di-copper center containing domain from catechol oxidase"/>
    <property type="match status" value="1"/>
</dbReference>
<evidence type="ECO:0000256" key="5">
    <source>
        <dbReference type="ARBA" id="ARBA00022723"/>
    </source>
</evidence>
<dbReference type="InterPro" id="IPR037020">
    <property type="entry name" value="Hemocyanin_C_sf"/>
</dbReference>
<dbReference type="InterPro" id="IPR013788">
    <property type="entry name" value="Hemocyanin/hexamerin"/>
</dbReference>
<reference evidence="9" key="2">
    <citation type="submission" date="2025-08" db="UniProtKB">
        <authorList>
            <consortium name="Ensembl"/>
        </authorList>
    </citation>
    <scope>IDENTIFICATION</scope>
</reference>
<dbReference type="PRINTS" id="PR00187">
    <property type="entry name" value="HAEMOCYANIN"/>
</dbReference>
<dbReference type="Gene3D" id="2.60.40.1520">
    <property type="entry name" value="Hemocyanin, C-terminal domain"/>
    <property type="match status" value="1"/>
</dbReference>
<dbReference type="PROSITE" id="PS00210">
    <property type="entry name" value="HEMOCYANIN_2"/>
    <property type="match status" value="1"/>
</dbReference>
<keyword evidence="10" id="KW-1185">Reference proteome</keyword>
<dbReference type="PANTHER" id="PTHR11511">
    <property type="entry name" value="LARVAL STORAGE PROTEIN/PHENOLOXIDASE"/>
    <property type="match status" value="1"/>
</dbReference>
<evidence type="ECO:0000313" key="9">
    <source>
        <dbReference type="Ensembl" id="ENSCINP00000035957.1"/>
    </source>
</evidence>
<dbReference type="GO" id="GO:0005576">
    <property type="term" value="C:extracellular region"/>
    <property type="evidence" value="ECO:0007669"/>
    <property type="project" value="UniProtKB-SubCell"/>
</dbReference>
<dbReference type="SUPFAM" id="SSF48056">
    <property type="entry name" value="Di-copper centre-containing domain"/>
    <property type="match status" value="1"/>
</dbReference>
<dbReference type="STRING" id="7719.ENSCINP00000035957"/>
<dbReference type="AlphaFoldDB" id="H2Y222"/>
<feature type="domain" description="Tyrosinase copper-binding" evidence="8">
    <location>
        <begin position="381"/>
        <end position="392"/>
    </location>
</feature>
<organism evidence="9 10">
    <name type="scientific">Ciona intestinalis</name>
    <name type="common">Transparent sea squirt</name>
    <name type="synonym">Ascidia intestinalis</name>
    <dbReference type="NCBI Taxonomy" id="7719"/>
    <lineage>
        <taxon>Eukaryota</taxon>
        <taxon>Metazoa</taxon>
        <taxon>Chordata</taxon>
        <taxon>Tunicata</taxon>
        <taxon>Ascidiacea</taxon>
        <taxon>Phlebobranchia</taxon>
        <taxon>Cionidae</taxon>
        <taxon>Ciona</taxon>
    </lineage>
</organism>
<evidence type="ECO:0000313" key="10">
    <source>
        <dbReference type="Proteomes" id="UP000008144"/>
    </source>
</evidence>
<evidence type="ECO:0000256" key="3">
    <source>
        <dbReference type="ARBA" id="ARBA00009928"/>
    </source>
</evidence>
<dbReference type="GO" id="GO:0031410">
    <property type="term" value="C:cytoplasmic vesicle"/>
    <property type="evidence" value="ECO:0007669"/>
    <property type="project" value="UniProtKB-ARBA"/>
</dbReference>
<dbReference type="GO" id="GO:0046872">
    <property type="term" value="F:metal ion binding"/>
    <property type="evidence" value="ECO:0007669"/>
    <property type="project" value="UniProtKB-KW"/>
</dbReference>
<evidence type="ECO:0000256" key="1">
    <source>
        <dbReference type="ARBA" id="ARBA00004573"/>
    </source>
</evidence>
<evidence type="ECO:0000256" key="2">
    <source>
        <dbReference type="ARBA" id="ARBA00004613"/>
    </source>
</evidence>
<comment type="subcellular location">
    <subcellularLocation>
        <location evidence="1">Melanosome membrane</location>
        <topology evidence="1">Single-pass type I membrane protein</topology>
    </subcellularLocation>
    <subcellularLocation>
        <location evidence="2">Secreted</location>
    </subcellularLocation>
</comment>
<evidence type="ECO:0000256" key="6">
    <source>
        <dbReference type="ARBA" id="ARBA00023101"/>
    </source>
</evidence>
<dbReference type="Pfam" id="PF00372">
    <property type="entry name" value="Hemocyanin_M"/>
    <property type="match status" value="1"/>
</dbReference>
<accession>H2Y222</accession>
<dbReference type="GeneTree" id="ENSGT00940000165243"/>
<proteinExistence type="inferred from homology"/>
<dbReference type="SUPFAM" id="SSF81296">
    <property type="entry name" value="E set domains"/>
    <property type="match status" value="1"/>
</dbReference>
<reference evidence="10" key="1">
    <citation type="journal article" date="2002" name="Science">
        <title>The draft genome of Ciona intestinalis: insights into chordate and vertebrate origins.</title>
        <authorList>
            <person name="Dehal P."/>
            <person name="Satou Y."/>
            <person name="Campbell R.K."/>
            <person name="Chapman J."/>
            <person name="Degnan B."/>
            <person name="De Tomaso A."/>
            <person name="Davidson B."/>
            <person name="Di Gregorio A."/>
            <person name="Gelpke M."/>
            <person name="Goodstein D.M."/>
            <person name="Harafuji N."/>
            <person name="Hastings K.E."/>
            <person name="Ho I."/>
            <person name="Hotta K."/>
            <person name="Huang W."/>
            <person name="Kawashima T."/>
            <person name="Lemaire P."/>
            <person name="Martinez D."/>
            <person name="Meinertzhagen I.A."/>
            <person name="Necula S."/>
            <person name="Nonaka M."/>
            <person name="Putnam N."/>
            <person name="Rash S."/>
            <person name="Saiga H."/>
            <person name="Satake M."/>
            <person name="Terry A."/>
            <person name="Yamada L."/>
            <person name="Wang H.G."/>
            <person name="Awazu S."/>
            <person name="Azumi K."/>
            <person name="Boore J."/>
            <person name="Branno M."/>
            <person name="Chin-Bow S."/>
            <person name="DeSantis R."/>
            <person name="Doyle S."/>
            <person name="Francino P."/>
            <person name="Keys D.N."/>
            <person name="Haga S."/>
            <person name="Hayashi H."/>
            <person name="Hino K."/>
            <person name="Imai K.S."/>
            <person name="Inaba K."/>
            <person name="Kano S."/>
            <person name="Kobayashi K."/>
            <person name="Kobayashi M."/>
            <person name="Lee B.I."/>
            <person name="Makabe K.W."/>
            <person name="Manohar C."/>
            <person name="Matassi G."/>
            <person name="Medina M."/>
            <person name="Mochizuki Y."/>
            <person name="Mount S."/>
            <person name="Morishita T."/>
            <person name="Miura S."/>
            <person name="Nakayama A."/>
            <person name="Nishizaka S."/>
            <person name="Nomoto H."/>
            <person name="Ohta F."/>
            <person name="Oishi K."/>
            <person name="Rigoutsos I."/>
            <person name="Sano M."/>
            <person name="Sasaki A."/>
            <person name="Sasakura Y."/>
            <person name="Shoguchi E."/>
            <person name="Shin-i T."/>
            <person name="Spagnuolo A."/>
            <person name="Stainier D."/>
            <person name="Suzuki M.M."/>
            <person name="Tassy O."/>
            <person name="Takatori N."/>
            <person name="Tokuoka M."/>
            <person name="Yagi K."/>
            <person name="Yoshizaki F."/>
            <person name="Wada S."/>
            <person name="Zhang C."/>
            <person name="Hyatt P.D."/>
            <person name="Larimer F."/>
            <person name="Detter C."/>
            <person name="Doggett N."/>
            <person name="Glavina T."/>
            <person name="Hawkins T."/>
            <person name="Richardson P."/>
            <person name="Lucas S."/>
            <person name="Kohara Y."/>
            <person name="Levine M."/>
            <person name="Satoh N."/>
            <person name="Rokhsar D.S."/>
        </authorList>
    </citation>
    <scope>NUCLEOTIDE SEQUENCE [LARGE SCALE GENOMIC DNA]</scope>
</reference>
<evidence type="ECO:0000259" key="8">
    <source>
        <dbReference type="PROSITE" id="PS00498"/>
    </source>
</evidence>
<keyword evidence="5" id="KW-0479">Metal-binding</keyword>
<dbReference type="InterPro" id="IPR002227">
    <property type="entry name" value="Tyrosinase_Cu-bd"/>
</dbReference>
<keyword evidence="7" id="KW-1015">Disulfide bond</keyword>
<keyword evidence="6" id="KW-0470">Melanin biosynthesis</keyword>
<dbReference type="GO" id="GO:0042438">
    <property type="term" value="P:melanin biosynthetic process"/>
    <property type="evidence" value="ECO:0007669"/>
    <property type="project" value="UniProtKB-KW"/>
</dbReference>
<dbReference type="InterPro" id="IPR000896">
    <property type="entry name" value="Hemocyanin/hexamerin_mid_dom"/>
</dbReference>
<dbReference type="Ensembl" id="ENSCINT00000032526.1">
    <property type="protein sequence ID" value="ENSCINP00000035957.1"/>
    <property type="gene ID" value="ENSCING00000014702.2"/>
</dbReference>
<dbReference type="InterPro" id="IPR014756">
    <property type="entry name" value="Ig_E-set"/>
</dbReference>
<dbReference type="Pfam" id="PF03723">
    <property type="entry name" value="Hemocyanin_C"/>
    <property type="match status" value="1"/>
</dbReference>
<dbReference type="OMA" id="YYMHEQI"/>
<dbReference type="InterPro" id="IPR008922">
    <property type="entry name" value="Di-copper_centre_dom_sf"/>
</dbReference>
<dbReference type="Proteomes" id="UP000008144">
    <property type="component" value="Unassembled WGS sequence"/>
</dbReference>
<dbReference type="GO" id="GO:0016491">
    <property type="term" value="F:oxidoreductase activity"/>
    <property type="evidence" value="ECO:0007669"/>
    <property type="project" value="InterPro"/>
</dbReference>